<dbReference type="PANTHER" id="PTHR47595:SF1">
    <property type="entry name" value="MYB_SANT-LIKE DNA-BINDING DOMAIN-CONTAINING PROTEIN"/>
    <property type="match status" value="1"/>
</dbReference>
<accession>M7BJU7</accession>
<evidence type="ECO:0000259" key="2">
    <source>
        <dbReference type="Pfam" id="PF13837"/>
    </source>
</evidence>
<keyword evidence="4" id="KW-1185">Reference proteome</keyword>
<dbReference type="EMBL" id="KB520471">
    <property type="protein sequence ID" value="EMP38191.1"/>
    <property type="molecule type" value="Genomic_DNA"/>
</dbReference>
<name>M7BJU7_CHEMY</name>
<dbReference type="Gene3D" id="1.10.10.60">
    <property type="entry name" value="Homeodomain-like"/>
    <property type="match status" value="1"/>
</dbReference>
<evidence type="ECO:0000256" key="1">
    <source>
        <dbReference type="SAM" id="MobiDB-lite"/>
    </source>
</evidence>
<organism evidence="3 4">
    <name type="scientific">Chelonia mydas</name>
    <name type="common">Green sea-turtle</name>
    <name type="synonym">Chelonia agassizi</name>
    <dbReference type="NCBI Taxonomy" id="8469"/>
    <lineage>
        <taxon>Eukaryota</taxon>
        <taxon>Metazoa</taxon>
        <taxon>Chordata</taxon>
        <taxon>Craniata</taxon>
        <taxon>Vertebrata</taxon>
        <taxon>Euteleostomi</taxon>
        <taxon>Archelosauria</taxon>
        <taxon>Testudinata</taxon>
        <taxon>Testudines</taxon>
        <taxon>Cryptodira</taxon>
        <taxon>Durocryptodira</taxon>
        <taxon>Americhelydia</taxon>
        <taxon>Chelonioidea</taxon>
        <taxon>Cheloniidae</taxon>
        <taxon>Chelonia</taxon>
    </lineage>
</organism>
<feature type="domain" description="Myb/SANT-like DNA-binding" evidence="2">
    <location>
        <begin position="97"/>
        <end position="182"/>
    </location>
</feature>
<dbReference type="Proteomes" id="UP000031443">
    <property type="component" value="Unassembled WGS sequence"/>
</dbReference>
<gene>
    <name evidence="3" type="ORF">UY3_04623</name>
</gene>
<sequence>MKPEKAPLVLHILQDNVRGVYNAHNSSDELSRLHACRGICLVICRRAELQRKRWMTTDATKIDIYTERREDVQGLTLLAAASNPLEVSMGLLTVETTAELLDLLGIWEKEAVQSQLRSSCRNFNTYGQISCGLCEKGYDWDTVQCIAKIKELSQAYQKAREANHHSAAAPKSCRFYKELDAILCNDPTSTSKRPMDPLVGLEAEDSGPNPKDEVVDKEMELEDVVEPTAGWSGTTLYVNYLVGITTVTNIFEMQFCIPNMAAFIMAITNHITVPGPAPAFLPPQVTKKENKKSCCRTWRRSDDVAAELLPATEEELRPYCRIATERETCCDGVDAEFSLPPRADCCPRAQRPAAPLHLPPQAPACMCRALLEDACEDNCEEDMDTDIPESTGCGNWDIMATVTFAKR</sequence>
<dbReference type="AlphaFoldDB" id="M7BJU7"/>
<reference evidence="4" key="1">
    <citation type="journal article" date="2013" name="Nat. Genet.">
        <title>The draft genomes of soft-shell turtle and green sea turtle yield insights into the development and evolution of the turtle-specific body plan.</title>
        <authorList>
            <person name="Wang Z."/>
            <person name="Pascual-Anaya J."/>
            <person name="Zadissa A."/>
            <person name="Li W."/>
            <person name="Niimura Y."/>
            <person name="Huang Z."/>
            <person name="Li C."/>
            <person name="White S."/>
            <person name="Xiong Z."/>
            <person name="Fang D."/>
            <person name="Wang B."/>
            <person name="Ming Y."/>
            <person name="Chen Y."/>
            <person name="Zheng Y."/>
            <person name="Kuraku S."/>
            <person name="Pignatelli M."/>
            <person name="Herrero J."/>
            <person name="Beal K."/>
            <person name="Nozawa M."/>
            <person name="Li Q."/>
            <person name="Wang J."/>
            <person name="Zhang H."/>
            <person name="Yu L."/>
            <person name="Shigenobu S."/>
            <person name="Wang J."/>
            <person name="Liu J."/>
            <person name="Flicek P."/>
            <person name="Searle S."/>
            <person name="Wang J."/>
            <person name="Kuratani S."/>
            <person name="Yin Y."/>
            <person name="Aken B."/>
            <person name="Zhang G."/>
            <person name="Irie N."/>
        </authorList>
    </citation>
    <scope>NUCLEOTIDE SEQUENCE [LARGE SCALE GENOMIC DNA]</scope>
</reference>
<dbReference type="InterPro" id="IPR044822">
    <property type="entry name" value="Myb_DNA-bind_4"/>
</dbReference>
<evidence type="ECO:0000313" key="4">
    <source>
        <dbReference type="Proteomes" id="UP000031443"/>
    </source>
</evidence>
<dbReference type="PANTHER" id="PTHR47595">
    <property type="entry name" value="HEAT SHOCK 70 KDA PROTEIN 14"/>
    <property type="match status" value="1"/>
</dbReference>
<evidence type="ECO:0000313" key="3">
    <source>
        <dbReference type="EMBL" id="EMP38191.1"/>
    </source>
</evidence>
<proteinExistence type="predicted"/>
<dbReference type="eggNOG" id="KOG4341">
    <property type="taxonomic scope" value="Eukaryota"/>
</dbReference>
<dbReference type="Pfam" id="PF13837">
    <property type="entry name" value="Myb_DNA-bind_4"/>
    <property type="match status" value="1"/>
</dbReference>
<feature type="region of interest" description="Disordered" evidence="1">
    <location>
        <begin position="193"/>
        <end position="213"/>
    </location>
</feature>
<protein>
    <recommendedName>
        <fullName evidence="2">Myb/SANT-like DNA-binding domain-containing protein</fullName>
    </recommendedName>
</protein>